<evidence type="ECO:0000259" key="3">
    <source>
        <dbReference type="Pfam" id="PF01298"/>
    </source>
</evidence>
<dbReference type="RefSeq" id="WP_343892516.1">
    <property type="nucleotide sequence ID" value="NZ_BAAAEH010000060.1"/>
</dbReference>
<dbReference type="SUPFAM" id="SSF56925">
    <property type="entry name" value="OMPA-like"/>
    <property type="match status" value="1"/>
</dbReference>
<proteinExistence type="predicted"/>
<evidence type="ECO:0000256" key="1">
    <source>
        <dbReference type="SAM" id="MobiDB-lite"/>
    </source>
</evidence>
<evidence type="ECO:0000256" key="2">
    <source>
        <dbReference type="SAM" id="SignalP"/>
    </source>
</evidence>
<keyword evidence="2" id="KW-0732">Signal</keyword>
<gene>
    <name evidence="4" type="ORF">ABC974_17935</name>
</gene>
<comment type="caution">
    <text evidence="4">The sequence shown here is derived from an EMBL/GenBank/DDBJ whole genome shotgun (WGS) entry which is preliminary data.</text>
</comment>
<evidence type="ECO:0000313" key="4">
    <source>
        <dbReference type="EMBL" id="MEN2791521.1"/>
    </source>
</evidence>
<feature type="domain" description="Transferrin-binding protein B C-lobe/N-lobe beta-barrel" evidence="3">
    <location>
        <begin position="177"/>
        <end position="286"/>
    </location>
</feature>
<feature type="region of interest" description="Disordered" evidence="1">
    <location>
        <begin position="97"/>
        <end position="117"/>
    </location>
</feature>
<organism evidence="4 5">
    <name type="scientific">Sphingomonas oligophenolica</name>
    <dbReference type="NCBI Taxonomy" id="301154"/>
    <lineage>
        <taxon>Bacteria</taxon>
        <taxon>Pseudomonadati</taxon>
        <taxon>Pseudomonadota</taxon>
        <taxon>Alphaproteobacteria</taxon>
        <taxon>Sphingomonadales</taxon>
        <taxon>Sphingomonadaceae</taxon>
        <taxon>Sphingomonas</taxon>
    </lineage>
</organism>
<name>A0ABU9Y6U9_9SPHN</name>
<accession>A0ABU9Y6U9</accession>
<sequence>MRALKSSSAWATALPLFTLLAACSGGSGGAGIGSAPPPPASYTKIADMTGDRSFQTAGIQYDTSPAGFSNASSYALGSGVTVAYTAANDTYRLTAPDGTSATFDPSSAQQPTPGSNSQIWIKTVGTTRDQFTLTVPTVSGVPLSYTVLGIWGHIDTATNHAVFRLAVGGAPTLASDMPKSGTATYSVGVRGGAVPTGGGSAYTLNANSTATFSANFGTGAISTSLALAGTPASGGSAVTSFGTFNGTGTIASNSPGFTGTLSGTGATGLFSGAFFGPQASEMGYDWSLTAPSFTAVGTVTGVKQ</sequence>
<reference evidence="4 5" key="1">
    <citation type="submission" date="2024-05" db="EMBL/GenBank/DDBJ databases">
        <authorList>
            <person name="Liu Q."/>
            <person name="Xin Y.-H."/>
        </authorList>
    </citation>
    <scope>NUCLEOTIDE SEQUENCE [LARGE SCALE GENOMIC DNA]</scope>
    <source>
        <strain evidence="4 5">CGMCC 1.10181</strain>
    </source>
</reference>
<evidence type="ECO:0000313" key="5">
    <source>
        <dbReference type="Proteomes" id="UP001419910"/>
    </source>
</evidence>
<keyword evidence="5" id="KW-1185">Reference proteome</keyword>
<protein>
    <submittedName>
        <fullName evidence="4">Transferrin-binding protein-like solute binding protein</fullName>
    </submittedName>
</protein>
<dbReference type="InterPro" id="IPR001677">
    <property type="entry name" value="TbpB_B_D"/>
</dbReference>
<feature type="signal peptide" evidence="2">
    <location>
        <begin position="1"/>
        <end position="21"/>
    </location>
</feature>
<dbReference type="Pfam" id="PF01298">
    <property type="entry name" value="TbpB_B_D"/>
    <property type="match status" value="1"/>
</dbReference>
<dbReference type="Gene3D" id="2.40.160.90">
    <property type="match status" value="1"/>
</dbReference>
<dbReference type="PROSITE" id="PS51257">
    <property type="entry name" value="PROKAR_LIPOPROTEIN"/>
    <property type="match status" value="1"/>
</dbReference>
<dbReference type="EMBL" id="JBDIME010000018">
    <property type="protein sequence ID" value="MEN2791521.1"/>
    <property type="molecule type" value="Genomic_DNA"/>
</dbReference>
<feature type="chain" id="PRO_5045845975" evidence="2">
    <location>
        <begin position="22"/>
        <end position="304"/>
    </location>
</feature>
<dbReference type="InterPro" id="IPR011250">
    <property type="entry name" value="OMP/PagP_B-barrel"/>
</dbReference>
<dbReference type="Proteomes" id="UP001419910">
    <property type="component" value="Unassembled WGS sequence"/>
</dbReference>